<dbReference type="PANTHER" id="PTHR23521:SF3">
    <property type="entry name" value="MFS TRANSPORTER"/>
    <property type="match status" value="1"/>
</dbReference>
<protein>
    <submittedName>
        <fullName evidence="6">MFS transporter</fullName>
    </submittedName>
</protein>
<accession>A0A399S2L8</accession>
<feature type="transmembrane region" description="Helical" evidence="4">
    <location>
        <begin position="168"/>
        <end position="187"/>
    </location>
</feature>
<name>A0A399S2L8_9BACT</name>
<reference evidence="7" key="1">
    <citation type="submission" date="2018-08" db="EMBL/GenBank/DDBJ databases">
        <title>Mucilaginibacter sp. MYSH2.</title>
        <authorList>
            <person name="Seo T."/>
        </authorList>
    </citation>
    <scope>NUCLEOTIDE SEQUENCE [LARGE SCALE GENOMIC DNA]</scope>
    <source>
        <strain evidence="7">KIRAN</strain>
    </source>
</reference>
<evidence type="ECO:0000256" key="2">
    <source>
        <dbReference type="ARBA" id="ARBA00022989"/>
    </source>
</evidence>
<organism evidence="6 7">
    <name type="scientific">Pontibacter oryzae</name>
    <dbReference type="NCBI Taxonomy" id="2304593"/>
    <lineage>
        <taxon>Bacteria</taxon>
        <taxon>Pseudomonadati</taxon>
        <taxon>Bacteroidota</taxon>
        <taxon>Cytophagia</taxon>
        <taxon>Cytophagales</taxon>
        <taxon>Hymenobacteraceae</taxon>
        <taxon>Pontibacter</taxon>
    </lineage>
</organism>
<feature type="transmembrane region" description="Helical" evidence="4">
    <location>
        <begin position="12"/>
        <end position="30"/>
    </location>
</feature>
<dbReference type="SUPFAM" id="SSF103473">
    <property type="entry name" value="MFS general substrate transporter"/>
    <property type="match status" value="1"/>
</dbReference>
<sequence>MTQTAVLAPARILPTIVFSQFAGTSLWFAGNAVLPELQASLGLQQGALGLLTSAVQFGFILGTLCFAFFSLADRVSPRLLFLLCALLGALANALILVSATSIAGVLLLRGLTGFLLAGIYPVGMKIAASWYSGNLGKAIGYLVGALVLGTAFPHLLRGLGAALPWQSMLLAISTLSAAGGLLMYLLVPDGPYLAKGAGFKVSNMLQVFRVREFRAAAFGYFGHMWELYTLWAFVPFILAYAYPEWQQGQLSIGSFKVIAAGAIGCVSGGYASQRWGSARVAFVQLLLSGLCCILSVWILQEPSLLLPFLLFWGVVVAGDSPQFSALTARTAPPQLVGTALTVVTSIGFAITIISIQLTGYLLTSLPVPAVFILLVFGPVMGLLSMGKLLQK</sequence>
<feature type="transmembrane region" description="Helical" evidence="4">
    <location>
        <begin position="218"/>
        <end position="242"/>
    </location>
</feature>
<feature type="transmembrane region" description="Helical" evidence="4">
    <location>
        <begin position="369"/>
        <end position="389"/>
    </location>
</feature>
<dbReference type="GO" id="GO:0005886">
    <property type="term" value="C:plasma membrane"/>
    <property type="evidence" value="ECO:0007669"/>
    <property type="project" value="TreeGrafter"/>
</dbReference>
<dbReference type="InterPro" id="IPR011701">
    <property type="entry name" value="MFS"/>
</dbReference>
<gene>
    <name evidence="6" type="ORF">D1627_12600</name>
</gene>
<feature type="transmembrane region" description="Helical" evidence="4">
    <location>
        <begin position="50"/>
        <end position="72"/>
    </location>
</feature>
<keyword evidence="7" id="KW-1185">Reference proteome</keyword>
<proteinExistence type="predicted"/>
<feature type="transmembrane region" description="Helical" evidence="4">
    <location>
        <begin position="278"/>
        <end position="298"/>
    </location>
</feature>
<dbReference type="PROSITE" id="PS50850">
    <property type="entry name" value="MFS"/>
    <property type="match status" value="1"/>
</dbReference>
<feature type="domain" description="Major facilitator superfamily (MFS) profile" evidence="5">
    <location>
        <begin position="1"/>
        <end position="391"/>
    </location>
</feature>
<dbReference type="InterPro" id="IPR020846">
    <property type="entry name" value="MFS_dom"/>
</dbReference>
<dbReference type="AlphaFoldDB" id="A0A399S2L8"/>
<dbReference type="Gene3D" id="1.20.1250.20">
    <property type="entry name" value="MFS general substrate transporter like domains"/>
    <property type="match status" value="2"/>
</dbReference>
<keyword evidence="1 4" id="KW-0812">Transmembrane</keyword>
<dbReference type="EMBL" id="QWGE01000004">
    <property type="protein sequence ID" value="RIJ36679.1"/>
    <property type="molecule type" value="Genomic_DNA"/>
</dbReference>
<keyword evidence="3 4" id="KW-0472">Membrane</keyword>
<feature type="transmembrane region" description="Helical" evidence="4">
    <location>
        <begin position="138"/>
        <end position="156"/>
    </location>
</feature>
<feature type="transmembrane region" description="Helical" evidence="4">
    <location>
        <begin position="113"/>
        <end position="131"/>
    </location>
</feature>
<dbReference type="Pfam" id="PF07690">
    <property type="entry name" value="MFS_1"/>
    <property type="match status" value="1"/>
</dbReference>
<evidence type="ECO:0000313" key="7">
    <source>
        <dbReference type="Proteomes" id="UP000266005"/>
    </source>
</evidence>
<evidence type="ECO:0000256" key="3">
    <source>
        <dbReference type="ARBA" id="ARBA00023136"/>
    </source>
</evidence>
<feature type="transmembrane region" description="Helical" evidence="4">
    <location>
        <begin position="248"/>
        <end position="271"/>
    </location>
</feature>
<evidence type="ECO:0000313" key="6">
    <source>
        <dbReference type="EMBL" id="RIJ36679.1"/>
    </source>
</evidence>
<dbReference type="GO" id="GO:0022857">
    <property type="term" value="F:transmembrane transporter activity"/>
    <property type="evidence" value="ECO:0007669"/>
    <property type="project" value="InterPro"/>
</dbReference>
<evidence type="ECO:0000256" key="4">
    <source>
        <dbReference type="SAM" id="Phobius"/>
    </source>
</evidence>
<keyword evidence="2 4" id="KW-1133">Transmembrane helix</keyword>
<dbReference type="Proteomes" id="UP000266005">
    <property type="component" value="Unassembled WGS sequence"/>
</dbReference>
<evidence type="ECO:0000256" key="1">
    <source>
        <dbReference type="ARBA" id="ARBA00022692"/>
    </source>
</evidence>
<dbReference type="InterPro" id="IPR036259">
    <property type="entry name" value="MFS_trans_sf"/>
</dbReference>
<dbReference type="RefSeq" id="WP_119432626.1">
    <property type="nucleotide sequence ID" value="NZ_QWGE01000004.1"/>
</dbReference>
<feature type="transmembrane region" description="Helical" evidence="4">
    <location>
        <begin position="79"/>
        <end position="107"/>
    </location>
</feature>
<dbReference type="PANTHER" id="PTHR23521">
    <property type="entry name" value="TRANSPORTER MFS SUPERFAMILY"/>
    <property type="match status" value="1"/>
</dbReference>
<comment type="caution">
    <text evidence="6">The sequence shown here is derived from an EMBL/GenBank/DDBJ whole genome shotgun (WGS) entry which is preliminary data.</text>
</comment>
<feature type="transmembrane region" description="Helical" evidence="4">
    <location>
        <begin position="335"/>
        <end position="357"/>
    </location>
</feature>
<dbReference type="OrthoDB" id="9781976at2"/>
<feature type="transmembrane region" description="Helical" evidence="4">
    <location>
        <begin position="304"/>
        <end position="323"/>
    </location>
</feature>
<evidence type="ECO:0000259" key="5">
    <source>
        <dbReference type="PROSITE" id="PS50850"/>
    </source>
</evidence>